<evidence type="ECO:0000256" key="1">
    <source>
        <dbReference type="SAM" id="Phobius"/>
    </source>
</evidence>
<proteinExistence type="predicted"/>
<accession>A0A2P5HX78</accession>
<dbReference type="InParanoid" id="A0A2P5HX78"/>
<evidence type="ECO:0008006" key="4">
    <source>
        <dbReference type="Google" id="ProtNLM"/>
    </source>
</evidence>
<keyword evidence="1" id="KW-0812">Transmembrane</keyword>
<feature type="transmembrane region" description="Helical" evidence="1">
    <location>
        <begin position="35"/>
        <end position="53"/>
    </location>
</feature>
<dbReference type="AlphaFoldDB" id="A0A2P5HX78"/>
<gene>
    <name evidence="2" type="ORF">DHEL01_v206738</name>
</gene>
<keyword evidence="1" id="KW-0472">Membrane</keyword>
<sequence>MDILLEHCGIHNWLHHLCRCAQLGCPHIRKSLSRLLDGWGFTGGLVIAGYVVSKQKVPLFISFISTMFMVASIVGPVLGGVSSKAA</sequence>
<dbReference type="Proteomes" id="UP000094444">
    <property type="component" value="Unassembled WGS sequence"/>
</dbReference>
<protein>
    <recommendedName>
        <fullName evidence="4">Major facilitator superfamily transporter</fullName>
    </recommendedName>
</protein>
<dbReference type="OrthoDB" id="10021397at2759"/>
<evidence type="ECO:0000313" key="2">
    <source>
        <dbReference type="EMBL" id="POS74862.1"/>
    </source>
</evidence>
<keyword evidence="3" id="KW-1185">Reference proteome</keyword>
<reference evidence="2" key="1">
    <citation type="submission" date="2017-09" db="EMBL/GenBank/DDBJ databases">
        <title>Polyketide synthases of a Diaporthe helianthi virulent isolate.</title>
        <authorList>
            <person name="Baroncelli R."/>
        </authorList>
    </citation>
    <scope>NUCLEOTIDE SEQUENCE [LARGE SCALE GENOMIC DNA]</scope>
    <source>
        <strain evidence="2">7/96</strain>
    </source>
</reference>
<dbReference type="EMBL" id="MAVT02000565">
    <property type="protein sequence ID" value="POS74862.1"/>
    <property type="molecule type" value="Genomic_DNA"/>
</dbReference>
<evidence type="ECO:0000313" key="3">
    <source>
        <dbReference type="Proteomes" id="UP000094444"/>
    </source>
</evidence>
<comment type="caution">
    <text evidence="2">The sequence shown here is derived from an EMBL/GenBank/DDBJ whole genome shotgun (WGS) entry which is preliminary data.</text>
</comment>
<organism evidence="2 3">
    <name type="scientific">Diaporthe helianthi</name>
    <dbReference type="NCBI Taxonomy" id="158607"/>
    <lineage>
        <taxon>Eukaryota</taxon>
        <taxon>Fungi</taxon>
        <taxon>Dikarya</taxon>
        <taxon>Ascomycota</taxon>
        <taxon>Pezizomycotina</taxon>
        <taxon>Sordariomycetes</taxon>
        <taxon>Sordariomycetidae</taxon>
        <taxon>Diaporthales</taxon>
        <taxon>Diaporthaceae</taxon>
        <taxon>Diaporthe</taxon>
    </lineage>
</organism>
<name>A0A2P5HX78_DIAHE</name>
<feature type="transmembrane region" description="Helical" evidence="1">
    <location>
        <begin position="59"/>
        <end position="81"/>
    </location>
</feature>
<keyword evidence="1" id="KW-1133">Transmembrane helix</keyword>